<protein>
    <submittedName>
        <fullName evidence="4">Plastocyanin/azurin family copper-binding protein</fullName>
    </submittedName>
</protein>
<feature type="domain" description="Blue (type 1) copper" evidence="3">
    <location>
        <begin position="49"/>
        <end position="164"/>
    </location>
</feature>
<sequence length="223" mass="24156">MTEGSIGANMQPMMQMGFEAMVGSPAMDEYPAEPNDEGFVDVAMIAYDDDTNNYHFMPHVVWVEPGTTVRWAHTAKGISERRTHSATAITPDLMAGYPRLIPENGASFDSGLLPGSHDSEFDAVGETELIRYGPYTHTFEEKGVYFYLCQPHYGVSGMAGAVVVGELWEENQGEGWSPGMTADLSPIVEADPVNGPVIKEKIEGDLRTMVRHGEEGGEGGGGH</sequence>
<dbReference type="Gene3D" id="2.60.40.420">
    <property type="entry name" value="Cupredoxins - blue copper proteins"/>
    <property type="match status" value="1"/>
</dbReference>
<accession>A0ABU2FV20</accession>
<keyword evidence="2" id="KW-0186">Copper</keyword>
<name>A0ABU2FV20_9EURY</name>
<evidence type="ECO:0000256" key="1">
    <source>
        <dbReference type="ARBA" id="ARBA00022723"/>
    </source>
</evidence>
<evidence type="ECO:0000259" key="3">
    <source>
        <dbReference type="Pfam" id="PF00127"/>
    </source>
</evidence>
<dbReference type="Pfam" id="PF00127">
    <property type="entry name" value="Copper-bind"/>
    <property type="match status" value="1"/>
</dbReference>
<dbReference type="GeneID" id="84781171"/>
<dbReference type="EMBL" id="JAMQOS010000008">
    <property type="protein sequence ID" value="MDS0284269.1"/>
    <property type="molecule type" value="Genomic_DNA"/>
</dbReference>
<reference evidence="4 5" key="1">
    <citation type="submission" date="2022-06" db="EMBL/GenBank/DDBJ databases">
        <title>Halomicroarcula sp. a new haloarchaeum isolate from saline soil.</title>
        <authorList>
            <person name="Strakova D."/>
            <person name="Galisteo C."/>
            <person name="Sanchez-Porro C."/>
            <person name="Ventosa A."/>
        </authorList>
    </citation>
    <scope>NUCLEOTIDE SEQUENCE [LARGE SCALE GENOMIC DNA]</scope>
    <source>
        <strain evidence="4 5">S3CR25-11</strain>
    </source>
</reference>
<keyword evidence="1" id="KW-0479">Metal-binding</keyword>
<comment type="caution">
    <text evidence="4">The sequence shown here is derived from an EMBL/GenBank/DDBJ whole genome shotgun (WGS) entry which is preliminary data.</text>
</comment>
<evidence type="ECO:0000313" key="5">
    <source>
        <dbReference type="Proteomes" id="UP001268864"/>
    </source>
</evidence>
<dbReference type="SUPFAM" id="SSF49503">
    <property type="entry name" value="Cupredoxins"/>
    <property type="match status" value="1"/>
</dbReference>
<evidence type="ECO:0000256" key="2">
    <source>
        <dbReference type="ARBA" id="ARBA00023008"/>
    </source>
</evidence>
<evidence type="ECO:0000313" key="4">
    <source>
        <dbReference type="EMBL" id="MDS0284269.1"/>
    </source>
</evidence>
<organism evidence="4 5">
    <name type="scientific">Haloarcula onubensis</name>
    <dbReference type="NCBI Taxonomy" id="2950539"/>
    <lineage>
        <taxon>Archaea</taxon>
        <taxon>Methanobacteriati</taxon>
        <taxon>Methanobacteriota</taxon>
        <taxon>Stenosarchaea group</taxon>
        <taxon>Halobacteria</taxon>
        <taxon>Halobacteriales</taxon>
        <taxon>Haloarculaceae</taxon>
        <taxon>Haloarcula</taxon>
    </lineage>
</organism>
<gene>
    <name evidence="4" type="ORF">NDI86_19435</name>
</gene>
<keyword evidence="5" id="KW-1185">Reference proteome</keyword>
<dbReference type="InterPro" id="IPR000923">
    <property type="entry name" value="BlueCu_1"/>
</dbReference>
<dbReference type="RefSeq" id="WP_310902011.1">
    <property type="nucleotide sequence ID" value="NZ_JAMQOS010000008.1"/>
</dbReference>
<dbReference type="Proteomes" id="UP001268864">
    <property type="component" value="Unassembled WGS sequence"/>
</dbReference>
<proteinExistence type="predicted"/>
<dbReference type="InterPro" id="IPR008972">
    <property type="entry name" value="Cupredoxin"/>
</dbReference>